<dbReference type="GO" id="GO:0005886">
    <property type="term" value="C:plasma membrane"/>
    <property type="evidence" value="ECO:0007669"/>
    <property type="project" value="TreeGrafter"/>
</dbReference>
<keyword evidence="8 9" id="KW-0472">Membrane</keyword>
<comment type="subcellular location">
    <subcellularLocation>
        <location evidence="2">Membrane</location>
    </subcellularLocation>
</comment>
<evidence type="ECO:0000256" key="1">
    <source>
        <dbReference type="ARBA" id="ARBA00000085"/>
    </source>
</evidence>
<evidence type="ECO:0000259" key="10">
    <source>
        <dbReference type="PROSITE" id="PS50109"/>
    </source>
</evidence>
<dbReference type="InterPro" id="IPR036890">
    <property type="entry name" value="HATPase_C_sf"/>
</dbReference>
<dbReference type="GO" id="GO:0016036">
    <property type="term" value="P:cellular response to phosphate starvation"/>
    <property type="evidence" value="ECO:0007669"/>
    <property type="project" value="TreeGrafter"/>
</dbReference>
<dbReference type="EMBL" id="PDCJ01000001">
    <property type="protein sequence ID" value="PEG31469.1"/>
    <property type="molecule type" value="Genomic_DNA"/>
</dbReference>
<dbReference type="InterPro" id="IPR003661">
    <property type="entry name" value="HisK_dim/P_dom"/>
</dbReference>
<dbReference type="InterPro" id="IPR050351">
    <property type="entry name" value="BphY/WalK/GraS-like"/>
</dbReference>
<dbReference type="InterPro" id="IPR004358">
    <property type="entry name" value="Sig_transdc_His_kin-like_C"/>
</dbReference>
<evidence type="ECO:0000256" key="2">
    <source>
        <dbReference type="ARBA" id="ARBA00004370"/>
    </source>
</evidence>
<keyword evidence="6 11" id="KW-0418">Kinase</keyword>
<evidence type="ECO:0000256" key="7">
    <source>
        <dbReference type="ARBA" id="ARBA00023012"/>
    </source>
</evidence>
<proteinExistence type="predicted"/>
<evidence type="ECO:0000256" key="8">
    <source>
        <dbReference type="ARBA" id="ARBA00023136"/>
    </source>
</evidence>
<name>A0A2A7MIR3_9CLOT</name>
<organism evidence="11 12">
    <name type="scientific">Clostridium neonatale</name>
    <dbReference type="NCBI Taxonomy" id="137838"/>
    <lineage>
        <taxon>Bacteria</taxon>
        <taxon>Bacillati</taxon>
        <taxon>Bacillota</taxon>
        <taxon>Clostridia</taxon>
        <taxon>Eubacteriales</taxon>
        <taxon>Clostridiaceae</taxon>
        <taxon>Clostridium</taxon>
    </lineage>
</organism>
<dbReference type="Gene3D" id="3.30.565.10">
    <property type="entry name" value="Histidine kinase-like ATPase, C-terminal domain"/>
    <property type="match status" value="1"/>
</dbReference>
<sequence>MIDKLKKKFILINMVLVSIVLAITFIGVYAFTYNKLSHTSNSILKRVIEEKGHDENRKRKIGGEKINIPSQSPLNKLTFLVELNNENKIINIIDENIEIVDEETLKEIVSDCVDSKKNYGIIINEDLRYLKHKNENGLEIAFIDRSEEIDTLNSLITTSILVGALSLSAFLIISIFLSKWAIKPAEDAFNRQKQFIADASHELKTPLTTILANSEILLSHKNETISSQIKWIEYIKLESERMRGLVNDLLFLAKLDYKENLISSKEINLSDLVWSVILPFESLIFENNKKLESNIDSDIFFTGNENQIKQLVVILIDNAIKYCSEKGTIKINLNKNQNKINLWVNNSAVPIPKEEQKHIFERFYRVDKSRVRENGGYGLGLSIAKEIVELHKGQILVTSDEENGTTFKIVFP</sequence>
<dbReference type="Gene3D" id="1.10.287.130">
    <property type="match status" value="1"/>
</dbReference>
<comment type="caution">
    <text evidence="11">The sequence shown here is derived from an EMBL/GenBank/DDBJ whole genome shotgun (WGS) entry which is preliminary data.</text>
</comment>
<dbReference type="CDD" id="cd00082">
    <property type="entry name" value="HisKA"/>
    <property type="match status" value="1"/>
</dbReference>
<dbReference type="InterPro" id="IPR036097">
    <property type="entry name" value="HisK_dim/P_sf"/>
</dbReference>
<dbReference type="FunFam" id="1.10.287.130:FF:000001">
    <property type="entry name" value="Two-component sensor histidine kinase"/>
    <property type="match status" value="1"/>
</dbReference>
<dbReference type="PANTHER" id="PTHR45453:SF1">
    <property type="entry name" value="PHOSPHATE REGULON SENSOR PROTEIN PHOR"/>
    <property type="match status" value="1"/>
</dbReference>
<dbReference type="EC" id="2.7.13.3" evidence="3"/>
<dbReference type="PRINTS" id="PR00344">
    <property type="entry name" value="BCTRLSENSOR"/>
</dbReference>
<dbReference type="Pfam" id="PF02518">
    <property type="entry name" value="HATPase_c"/>
    <property type="match status" value="1"/>
</dbReference>
<evidence type="ECO:0000313" key="12">
    <source>
        <dbReference type="Proteomes" id="UP000220840"/>
    </source>
</evidence>
<dbReference type="SUPFAM" id="SSF47384">
    <property type="entry name" value="Homodimeric domain of signal transducing histidine kinase"/>
    <property type="match status" value="1"/>
</dbReference>
<evidence type="ECO:0000313" key="11">
    <source>
        <dbReference type="EMBL" id="PEG31469.1"/>
    </source>
</evidence>
<dbReference type="InterPro" id="IPR005467">
    <property type="entry name" value="His_kinase_dom"/>
</dbReference>
<keyword evidence="4" id="KW-0597">Phosphoprotein</keyword>
<evidence type="ECO:0000256" key="9">
    <source>
        <dbReference type="SAM" id="Phobius"/>
    </source>
</evidence>
<comment type="catalytic activity">
    <reaction evidence="1">
        <text>ATP + protein L-histidine = ADP + protein N-phospho-L-histidine.</text>
        <dbReference type="EC" id="2.7.13.3"/>
    </reaction>
</comment>
<evidence type="ECO:0000256" key="3">
    <source>
        <dbReference type="ARBA" id="ARBA00012438"/>
    </source>
</evidence>
<dbReference type="Proteomes" id="UP000220840">
    <property type="component" value="Unassembled WGS sequence"/>
</dbReference>
<evidence type="ECO:0000256" key="5">
    <source>
        <dbReference type="ARBA" id="ARBA00022679"/>
    </source>
</evidence>
<feature type="domain" description="Histidine kinase" evidence="10">
    <location>
        <begin position="198"/>
        <end position="412"/>
    </location>
</feature>
<keyword evidence="7" id="KW-0902">Two-component regulatory system</keyword>
<dbReference type="Pfam" id="PF00512">
    <property type="entry name" value="HisKA"/>
    <property type="match status" value="1"/>
</dbReference>
<keyword evidence="9" id="KW-0812">Transmembrane</keyword>
<dbReference type="RefSeq" id="WP_058295624.1">
    <property type="nucleotide sequence ID" value="NZ_CAMRXB010000049.1"/>
</dbReference>
<dbReference type="CDD" id="cd00075">
    <property type="entry name" value="HATPase"/>
    <property type="match status" value="1"/>
</dbReference>
<dbReference type="SMART" id="SM00388">
    <property type="entry name" value="HisKA"/>
    <property type="match status" value="1"/>
</dbReference>
<dbReference type="STRING" id="137838.GCA_001458595_02894"/>
<feature type="transmembrane region" description="Helical" evidence="9">
    <location>
        <begin position="155"/>
        <end position="177"/>
    </location>
</feature>
<evidence type="ECO:0000256" key="4">
    <source>
        <dbReference type="ARBA" id="ARBA00022553"/>
    </source>
</evidence>
<dbReference type="InterPro" id="IPR003594">
    <property type="entry name" value="HATPase_dom"/>
</dbReference>
<protein>
    <recommendedName>
        <fullName evidence="3">histidine kinase</fullName>
        <ecNumber evidence="3">2.7.13.3</ecNumber>
    </recommendedName>
</protein>
<dbReference type="SUPFAM" id="SSF55874">
    <property type="entry name" value="ATPase domain of HSP90 chaperone/DNA topoisomerase II/histidine kinase"/>
    <property type="match status" value="1"/>
</dbReference>
<dbReference type="FunFam" id="3.30.565.10:FF:000006">
    <property type="entry name" value="Sensor histidine kinase WalK"/>
    <property type="match status" value="1"/>
</dbReference>
<feature type="transmembrane region" description="Helical" evidence="9">
    <location>
        <begin position="9"/>
        <end position="31"/>
    </location>
</feature>
<accession>A0A2A7MIR3</accession>
<dbReference type="OrthoDB" id="9813151at2"/>
<evidence type="ECO:0000256" key="6">
    <source>
        <dbReference type="ARBA" id="ARBA00022777"/>
    </source>
</evidence>
<dbReference type="PROSITE" id="PS50109">
    <property type="entry name" value="HIS_KIN"/>
    <property type="match status" value="1"/>
</dbReference>
<dbReference type="GO" id="GO:0004721">
    <property type="term" value="F:phosphoprotein phosphatase activity"/>
    <property type="evidence" value="ECO:0007669"/>
    <property type="project" value="TreeGrafter"/>
</dbReference>
<keyword evidence="5" id="KW-0808">Transferase</keyword>
<dbReference type="SMART" id="SM00387">
    <property type="entry name" value="HATPase_c"/>
    <property type="match status" value="1"/>
</dbReference>
<dbReference type="AlphaFoldDB" id="A0A2A7MIR3"/>
<reference evidence="11 12" key="1">
    <citation type="submission" date="2017-10" db="EMBL/GenBank/DDBJ databases">
        <title>Effective Description of Clostridium neonatale sp. nov. linked to necrotizing enterocolitis in neonates and a clarification of species assignable to the genus Clostridium (Prazmowski 1880) emend. Lawson and Rainey 2016.</title>
        <authorList>
            <person name="Bernard K."/>
            <person name="Burdz T."/>
            <person name="Wiebe D."/>
            <person name="Balcewich B."/>
            <person name="Alfa M."/>
            <person name="Bernier A.-M."/>
        </authorList>
    </citation>
    <scope>NUCLEOTIDE SEQUENCE [LARGE SCALE GENOMIC DNA]</scope>
    <source>
        <strain evidence="11 12">LCDC99A005</strain>
    </source>
</reference>
<gene>
    <name evidence="11" type="ORF">CQ394_07120</name>
</gene>
<keyword evidence="9" id="KW-1133">Transmembrane helix</keyword>
<dbReference type="PANTHER" id="PTHR45453">
    <property type="entry name" value="PHOSPHATE REGULON SENSOR PROTEIN PHOR"/>
    <property type="match status" value="1"/>
</dbReference>
<keyword evidence="12" id="KW-1185">Reference proteome</keyword>
<dbReference type="GO" id="GO:0000155">
    <property type="term" value="F:phosphorelay sensor kinase activity"/>
    <property type="evidence" value="ECO:0007669"/>
    <property type="project" value="InterPro"/>
</dbReference>